<name>A0A1J5HE61_9BACT</name>
<dbReference type="InterPro" id="IPR029903">
    <property type="entry name" value="RmlD-like-bd"/>
</dbReference>
<dbReference type="Proteomes" id="UP000183758">
    <property type="component" value="Unassembled WGS sequence"/>
</dbReference>
<dbReference type="PANTHER" id="PTHR10491">
    <property type="entry name" value="DTDP-4-DEHYDRORHAMNOSE REDUCTASE"/>
    <property type="match status" value="1"/>
</dbReference>
<keyword evidence="2" id="KW-0560">Oxidoreductase</keyword>
<dbReference type="GO" id="GO:0019305">
    <property type="term" value="P:dTDP-rhamnose biosynthetic process"/>
    <property type="evidence" value="ECO:0007669"/>
    <property type="project" value="UniProtKB-UniPathway"/>
</dbReference>
<evidence type="ECO:0000313" key="4">
    <source>
        <dbReference type="EMBL" id="OIP82844.1"/>
    </source>
</evidence>
<dbReference type="Gene3D" id="3.40.50.720">
    <property type="entry name" value="NAD(P)-binding Rossmann-like Domain"/>
    <property type="match status" value="1"/>
</dbReference>
<dbReference type="GO" id="GO:0005829">
    <property type="term" value="C:cytosol"/>
    <property type="evidence" value="ECO:0007669"/>
    <property type="project" value="TreeGrafter"/>
</dbReference>
<comment type="pathway">
    <text evidence="2">Carbohydrate biosynthesis; dTDP-L-rhamnose biosynthesis.</text>
</comment>
<dbReference type="UniPathway" id="UPA00124"/>
<comment type="similarity">
    <text evidence="1 2">Belongs to the dTDP-4-dehydrorhamnose reductase family.</text>
</comment>
<sequence length="273" mass="31478">MIKIAITGSSGLIGSRVIELLHDKFIFIPISIEQMDITNKDQVDKIISSIDFDFFLHLAGYTNVDGAEVNKKLAWKINVDGTYNVFTAVQKQRKKFVYISTDFVFDGKVPPFNENILPNPLSYYAKTKYEGEKIVKDQAMIIRLSYPYRKEFPDKLDFVRSIKSMLKKNKTLTMVKDAIITPTFIDDIAYGFEYLIHHFTPEIYHLIGSDSLSPFQAAQTITSNFRLNENLIKPISFLEYSINKAMRPQYSKIISSKNNFYRMKSFKEGLALL</sequence>
<gene>
    <name evidence="4" type="ORF">AUK04_04100</name>
</gene>
<dbReference type="PANTHER" id="PTHR10491:SF4">
    <property type="entry name" value="METHIONINE ADENOSYLTRANSFERASE 2 SUBUNIT BETA"/>
    <property type="match status" value="1"/>
</dbReference>
<comment type="function">
    <text evidence="2">Catalyzes the reduction of dTDP-6-deoxy-L-lyxo-4-hexulose to yield dTDP-L-rhamnose.</text>
</comment>
<dbReference type="Pfam" id="PF04321">
    <property type="entry name" value="RmlD_sub_bind"/>
    <property type="match status" value="1"/>
</dbReference>
<keyword evidence="2" id="KW-0521">NADP</keyword>
<dbReference type="AlphaFoldDB" id="A0A1J5HE61"/>
<dbReference type="Gene3D" id="3.90.25.10">
    <property type="entry name" value="UDP-galactose 4-epimerase, domain 1"/>
    <property type="match status" value="1"/>
</dbReference>
<evidence type="ECO:0000256" key="1">
    <source>
        <dbReference type="ARBA" id="ARBA00010944"/>
    </source>
</evidence>
<evidence type="ECO:0000256" key="2">
    <source>
        <dbReference type="RuleBase" id="RU364082"/>
    </source>
</evidence>
<dbReference type="GO" id="GO:0008831">
    <property type="term" value="F:dTDP-4-dehydrorhamnose reductase activity"/>
    <property type="evidence" value="ECO:0007669"/>
    <property type="project" value="UniProtKB-EC"/>
</dbReference>
<proteinExistence type="inferred from homology"/>
<comment type="caution">
    <text evidence="4">The sequence shown here is derived from an EMBL/GenBank/DDBJ whole genome shotgun (WGS) entry which is preliminary data.</text>
</comment>
<protein>
    <recommendedName>
        <fullName evidence="2">dTDP-4-dehydrorhamnose reductase</fullName>
        <ecNumber evidence="2">1.1.1.133</ecNumber>
    </recommendedName>
</protein>
<reference evidence="4 5" key="1">
    <citation type="journal article" date="2016" name="Environ. Microbiol.">
        <title>Genomic resolution of a cold subsurface aquifer community provides metabolic insights for novel microbes adapted to high CO concentrations.</title>
        <authorList>
            <person name="Probst A.J."/>
            <person name="Castelle C.J."/>
            <person name="Singh A."/>
            <person name="Brown C.T."/>
            <person name="Anantharaman K."/>
            <person name="Sharon I."/>
            <person name="Hug L.A."/>
            <person name="Burstein D."/>
            <person name="Emerson J.B."/>
            <person name="Thomas B.C."/>
            <person name="Banfield J.F."/>
        </authorList>
    </citation>
    <scope>NUCLEOTIDE SEQUENCE [LARGE SCALE GENOMIC DNA]</scope>
    <source>
        <strain evidence="4">CG2_30_33_16</strain>
    </source>
</reference>
<dbReference type="CDD" id="cd05254">
    <property type="entry name" value="dTDP_HR_like_SDR_e"/>
    <property type="match status" value="1"/>
</dbReference>
<feature type="domain" description="RmlD-like substrate binding" evidence="3">
    <location>
        <begin position="3"/>
        <end position="258"/>
    </location>
</feature>
<dbReference type="SUPFAM" id="SSF51735">
    <property type="entry name" value="NAD(P)-binding Rossmann-fold domains"/>
    <property type="match status" value="1"/>
</dbReference>
<dbReference type="InterPro" id="IPR005913">
    <property type="entry name" value="dTDP_dehydrorham_reduct"/>
</dbReference>
<dbReference type="EC" id="1.1.1.133" evidence="2"/>
<dbReference type="EMBL" id="MNZM01000102">
    <property type="protein sequence ID" value="OIP82844.1"/>
    <property type="molecule type" value="Genomic_DNA"/>
</dbReference>
<evidence type="ECO:0000259" key="3">
    <source>
        <dbReference type="Pfam" id="PF04321"/>
    </source>
</evidence>
<organism evidence="4 5">
    <name type="scientific">Candidatus Roizmanbacteria bacterium CG2_30_33_16</name>
    <dbReference type="NCBI Taxonomy" id="1805340"/>
    <lineage>
        <taxon>Bacteria</taxon>
        <taxon>Candidatus Roizmaniibacteriota</taxon>
    </lineage>
</organism>
<accession>A0A1J5HE61</accession>
<dbReference type="InterPro" id="IPR036291">
    <property type="entry name" value="NAD(P)-bd_dom_sf"/>
</dbReference>
<evidence type="ECO:0000313" key="5">
    <source>
        <dbReference type="Proteomes" id="UP000183758"/>
    </source>
</evidence>